<dbReference type="InterPro" id="IPR001196">
    <property type="entry name" value="Ribosomal_uL15_CS"/>
</dbReference>
<organism evidence="7">
    <name type="scientific">uncultured marine microorganism HF4000_ANIW141A21</name>
    <dbReference type="NCBI Taxonomy" id="455535"/>
    <lineage>
        <taxon>unclassified sequences</taxon>
        <taxon>environmental samples</taxon>
    </lineage>
</organism>
<dbReference type="Gene3D" id="3.100.10.10">
    <property type="match status" value="1"/>
</dbReference>
<evidence type="ECO:0000313" key="7">
    <source>
        <dbReference type="EMBL" id="ABZ07742.1"/>
    </source>
</evidence>
<feature type="region of interest" description="Disordered" evidence="5">
    <location>
        <begin position="1"/>
        <end position="34"/>
    </location>
</feature>
<gene>
    <name evidence="7" type="ORF">ALOHA_HF4000ANIW141A21ctg1g27</name>
</gene>
<comment type="similarity">
    <text evidence="1">Belongs to the universal ribosomal protein uL15 family.</text>
</comment>
<dbReference type="PROSITE" id="PS00475">
    <property type="entry name" value="RIBOSOMAL_L15"/>
    <property type="match status" value="1"/>
</dbReference>
<dbReference type="Gene3D" id="4.10.990.10">
    <property type="match status" value="1"/>
</dbReference>
<evidence type="ECO:0000256" key="1">
    <source>
        <dbReference type="ARBA" id="ARBA00007320"/>
    </source>
</evidence>
<dbReference type="InterPro" id="IPR030878">
    <property type="entry name" value="Ribosomal_uL15"/>
</dbReference>
<keyword evidence="3" id="KW-0687">Ribonucleoprotein</keyword>
<dbReference type="PANTHER" id="PTHR11721:SF3">
    <property type="entry name" value="LARGE RIBOSOMAL SUBUNIT PROTEIN UL15"/>
    <property type="match status" value="1"/>
</dbReference>
<dbReference type="EMBL" id="EU016608">
    <property type="protein sequence ID" value="ABZ07742.1"/>
    <property type="molecule type" value="Genomic_DNA"/>
</dbReference>
<name>B3T583_9ZZZZ</name>
<evidence type="ECO:0000256" key="5">
    <source>
        <dbReference type="SAM" id="MobiDB-lite"/>
    </source>
</evidence>
<feature type="compositionally biased region" description="Basic residues" evidence="5">
    <location>
        <begin position="1"/>
        <end position="15"/>
    </location>
</feature>
<dbReference type="Pfam" id="PF00828">
    <property type="entry name" value="Ribosomal_L27A"/>
    <property type="match status" value="1"/>
</dbReference>
<sequence>MATQKRKIRKQRGSRYHGWGQVGQHRKSGMQGGKGLAGLHKHKFSWMVKYAPDHFGHPQLNPPNRVIVKKWINVGSLESLYLKIVGLGHQESASKKKEKVEIDLLARGYDKLLGGGKITLPFSLKVKSFTKSAKVKIEKAGGEIVS</sequence>
<dbReference type="PANTHER" id="PTHR11721">
    <property type="entry name" value="60S RIBOSOMAL PROTEIN L27A"/>
    <property type="match status" value="1"/>
</dbReference>
<keyword evidence="2 7" id="KW-0689">Ribosomal protein</keyword>
<dbReference type="HAMAP" id="MF_01341">
    <property type="entry name" value="Ribosomal_uL15"/>
    <property type="match status" value="1"/>
</dbReference>
<evidence type="ECO:0000259" key="6">
    <source>
        <dbReference type="Pfam" id="PF00828"/>
    </source>
</evidence>
<dbReference type="InterPro" id="IPR021131">
    <property type="entry name" value="Ribosomal_uL15/eL18"/>
</dbReference>
<evidence type="ECO:0000256" key="2">
    <source>
        <dbReference type="ARBA" id="ARBA00022980"/>
    </source>
</evidence>
<reference evidence="7" key="1">
    <citation type="journal article" date="2008" name="ISME J.">
        <title>Genomic patterns of recombination, clonal divergence and environment in marine microbial populations.</title>
        <authorList>
            <person name="Konstantinidis K.T."/>
            <person name="Delong E.F."/>
        </authorList>
    </citation>
    <scope>NUCLEOTIDE SEQUENCE</scope>
</reference>
<dbReference type="InterPro" id="IPR036227">
    <property type="entry name" value="Ribosomal_uL15/eL18_sf"/>
</dbReference>
<evidence type="ECO:0000256" key="4">
    <source>
        <dbReference type="ARBA" id="ARBA00035200"/>
    </source>
</evidence>
<feature type="domain" description="Large ribosomal subunit protein uL15/eL18" evidence="6">
    <location>
        <begin position="72"/>
        <end position="145"/>
    </location>
</feature>
<evidence type="ECO:0000256" key="3">
    <source>
        <dbReference type="ARBA" id="ARBA00023274"/>
    </source>
</evidence>
<dbReference type="GO" id="GO:1990904">
    <property type="term" value="C:ribonucleoprotein complex"/>
    <property type="evidence" value="ECO:0007669"/>
    <property type="project" value="UniProtKB-KW"/>
</dbReference>
<dbReference type="AlphaFoldDB" id="B3T583"/>
<protein>
    <recommendedName>
        <fullName evidence="4">Large ribosomal subunit protein uL15</fullName>
    </recommendedName>
</protein>
<dbReference type="InterPro" id="IPR027386">
    <property type="entry name" value="Rbsml_uL15_N"/>
</dbReference>
<proteinExistence type="inferred from homology"/>
<accession>B3T583</accession>
<dbReference type="GO" id="GO:0003735">
    <property type="term" value="F:structural constituent of ribosome"/>
    <property type="evidence" value="ECO:0007669"/>
    <property type="project" value="InterPro"/>
</dbReference>
<dbReference type="SUPFAM" id="SSF52080">
    <property type="entry name" value="Ribosomal proteins L15p and L18e"/>
    <property type="match status" value="1"/>
</dbReference>